<proteinExistence type="predicted"/>
<keyword evidence="2" id="KW-1185">Reference proteome</keyword>
<dbReference type="RefSeq" id="WP_132546325.1">
    <property type="nucleotide sequence ID" value="NZ_SLWW01000015.1"/>
</dbReference>
<dbReference type="Proteomes" id="UP000295142">
    <property type="component" value="Unassembled WGS sequence"/>
</dbReference>
<dbReference type="EMBL" id="SLWW01000015">
    <property type="protein sequence ID" value="TCO69390.1"/>
    <property type="molecule type" value="Genomic_DNA"/>
</dbReference>
<evidence type="ECO:0000313" key="1">
    <source>
        <dbReference type="EMBL" id="TCO69390.1"/>
    </source>
</evidence>
<reference evidence="1 2" key="1">
    <citation type="submission" date="2019-03" db="EMBL/GenBank/DDBJ databases">
        <title>Genomic Encyclopedia of Type Strains, Phase IV (KMG-IV): sequencing the most valuable type-strain genomes for metagenomic binning, comparative biology and taxonomic classification.</title>
        <authorList>
            <person name="Goeker M."/>
        </authorList>
    </citation>
    <scope>NUCLEOTIDE SEQUENCE [LARGE SCALE GENOMIC DNA]</scope>
    <source>
        <strain evidence="1 2">DSM 4868</strain>
    </source>
</reference>
<accession>A0A4V2SA37</accession>
<name>A0A4V2SA37_9RHOB</name>
<protein>
    <submittedName>
        <fullName evidence="1">Uncharacterized protein</fullName>
    </submittedName>
</protein>
<sequence length="79" mass="8571">MQSLKPRPGMRAMQVGCATFFAGDVLYDLFELASRKSLPGLVDALHLGVESLAVGFLLASLRTGAEYERALRTLGENKD</sequence>
<dbReference type="OrthoDB" id="8277135at2"/>
<dbReference type="AlphaFoldDB" id="A0A4V2SA37"/>
<comment type="caution">
    <text evidence="1">The sequence shown here is derived from an EMBL/GenBank/DDBJ whole genome shotgun (WGS) entry which is preliminary data.</text>
</comment>
<gene>
    <name evidence="1" type="ORF">EV655_11519</name>
</gene>
<evidence type="ECO:0000313" key="2">
    <source>
        <dbReference type="Proteomes" id="UP000295142"/>
    </source>
</evidence>
<organism evidence="1 2">
    <name type="scientific">Rhodovulum euryhalinum</name>
    <dbReference type="NCBI Taxonomy" id="35805"/>
    <lineage>
        <taxon>Bacteria</taxon>
        <taxon>Pseudomonadati</taxon>
        <taxon>Pseudomonadota</taxon>
        <taxon>Alphaproteobacteria</taxon>
        <taxon>Rhodobacterales</taxon>
        <taxon>Paracoccaceae</taxon>
        <taxon>Rhodovulum</taxon>
    </lineage>
</organism>